<dbReference type="InterPro" id="IPR050822">
    <property type="entry name" value="Cerebellin_Synaptic_Org"/>
</dbReference>
<evidence type="ECO:0000256" key="4">
    <source>
        <dbReference type="SAM" id="MobiDB-lite"/>
    </source>
</evidence>
<reference evidence="6" key="1">
    <citation type="journal article" date="2008" name="Nature">
        <title>The amphioxus genome and the evolution of the chordate karyotype.</title>
        <authorList>
            <consortium name="US DOE Joint Genome Institute (JGI-PGF)"/>
            <person name="Putnam N.H."/>
            <person name="Butts T."/>
            <person name="Ferrier D.E.K."/>
            <person name="Furlong R.F."/>
            <person name="Hellsten U."/>
            <person name="Kawashima T."/>
            <person name="Robinson-Rechavi M."/>
            <person name="Shoguchi E."/>
            <person name="Terry A."/>
            <person name="Yu J.-K."/>
            <person name="Benito-Gutierrez E.L."/>
            <person name="Dubchak I."/>
            <person name="Garcia-Fernandez J."/>
            <person name="Gibson-Brown J.J."/>
            <person name="Grigoriev I.V."/>
            <person name="Horton A.C."/>
            <person name="de Jong P.J."/>
            <person name="Jurka J."/>
            <person name="Kapitonov V.V."/>
            <person name="Kohara Y."/>
            <person name="Kuroki Y."/>
            <person name="Lindquist E."/>
            <person name="Lucas S."/>
            <person name="Osoegawa K."/>
            <person name="Pennacchio L.A."/>
            <person name="Salamov A.A."/>
            <person name="Satou Y."/>
            <person name="Sauka-Spengler T."/>
            <person name="Schmutz J."/>
            <person name="Shin-I T."/>
            <person name="Toyoda A."/>
            <person name="Bronner-Fraser M."/>
            <person name="Fujiyama A."/>
            <person name="Holland L.Z."/>
            <person name="Holland P.W.H."/>
            <person name="Satoh N."/>
            <person name="Rokhsar D.S."/>
        </authorList>
    </citation>
    <scope>NUCLEOTIDE SEQUENCE [LARGE SCALE GENOMIC DNA]</scope>
    <source>
        <strain evidence="6">S238N-H82</strain>
        <tissue evidence="6">Testes</tissue>
    </source>
</reference>
<evidence type="ECO:0000313" key="6">
    <source>
        <dbReference type="EMBL" id="EEN60539.1"/>
    </source>
</evidence>
<dbReference type="SMART" id="SM00110">
    <property type="entry name" value="C1Q"/>
    <property type="match status" value="1"/>
</dbReference>
<keyword evidence="3" id="KW-0732">Signal</keyword>
<dbReference type="InterPro" id="IPR008983">
    <property type="entry name" value="Tumour_necrosis_fac-like_dom"/>
</dbReference>
<evidence type="ECO:0000256" key="2">
    <source>
        <dbReference type="ARBA" id="ARBA00022525"/>
    </source>
</evidence>
<evidence type="ECO:0000259" key="5">
    <source>
        <dbReference type="PROSITE" id="PS50871"/>
    </source>
</evidence>
<dbReference type="Pfam" id="PF00386">
    <property type="entry name" value="C1q"/>
    <property type="match status" value="1"/>
</dbReference>
<dbReference type="PRINTS" id="PR00007">
    <property type="entry name" value="COMPLEMNTC1Q"/>
</dbReference>
<dbReference type="PANTHER" id="PTHR22923">
    <property type="entry name" value="CEREBELLIN-RELATED"/>
    <property type="match status" value="1"/>
</dbReference>
<proteinExistence type="predicted"/>
<protein>
    <recommendedName>
        <fullName evidence="5">C1q domain-containing protein</fullName>
    </recommendedName>
</protein>
<dbReference type="PANTHER" id="PTHR22923:SF113">
    <property type="entry name" value="COMPLEMENT C1Q-LIKE PROTEIN 4"/>
    <property type="match status" value="1"/>
</dbReference>
<accession>C3YGM9</accession>
<organism>
    <name type="scientific">Branchiostoma floridae</name>
    <name type="common">Florida lancelet</name>
    <name type="synonym">Amphioxus</name>
    <dbReference type="NCBI Taxonomy" id="7739"/>
    <lineage>
        <taxon>Eukaryota</taxon>
        <taxon>Metazoa</taxon>
        <taxon>Chordata</taxon>
        <taxon>Cephalochordata</taxon>
        <taxon>Leptocardii</taxon>
        <taxon>Amphioxiformes</taxon>
        <taxon>Branchiostomatidae</taxon>
        <taxon>Branchiostoma</taxon>
    </lineage>
</organism>
<dbReference type="SUPFAM" id="SSF49842">
    <property type="entry name" value="TNF-like"/>
    <property type="match status" value="1"/>
</dbReference>
<dbReference type="InterPro" id="IPR001073">
    <property type="entry name" value="C1q_dom"/>
</dbReference>
<dbReference type="EMBL" id="GG666512">
    <property type="protein sequence ID" value="EEN60539.1"/>
    <property type="molecule type" value="Genomic_DNA"/>
</dbReference>
<feature type="region of interest" description="Disordered" evidence="4">
    <location>
        <begin position="285"/>
        <end position="318"/>
    </location>
</feature>
<keyword evidence="2" id="KW-0964">Secreted</keyword>
<dbReference type="GO" id="GO:0005576">
    <property type="term" value="C:extracellular region"/>
    <property type="evidence" value="ECO:0007669"/>
    <property type="project" value="UniProtKB-SubCell"/>
</dbReference>
<feature type="region of interest" description="Disordered" evidence="4">
    <location>
        <begin position="162"/>
        <end position="184"/>
    </location>
</feature>
<name>C3YGM9_BRAFL</name>
<dbReference type="PROSITE" id="PS50871">
    <property type="entry name" value="C1Q"/>
    <property type="match status" value="1"/>
</dbReference>
<dbReference type="InParanoid" id="C3YGM9"/>
<dbReference type="Gene3D" id="2.60.120.40">
    <property type="match status" value="1"/>
</dbReference>
<gene>
    <name evidence="6" type="ORF">BRAFLDRAFT_79372</name>
</gene>
<feature type="domain" description="C1q" evidence="5">
    <location>
        <begin position="323"/>
        <end position="456"/>
    </location>
</feature>
<sequence length="456" mass="50660">MAAGRWLNGTSTPATGLGAELLEDLILTADEAADTNRPANATERDPEFILHIFPRCHHYRQPGNHAIGSSLLSLGVYLARQVHQRTPEMFLRDWLQRLHRSLDGDNSKDWLKRLPETGLYWTGYGTPLSRPEENGYQARARGMWPSRFSATPDEKVRQHLVKRQRHRSPNMQRKNVGKSPGPLPALQTGDLALGLTQRPRNRTCAPPVGERDLNDTRDIFKVKQNRKMQLPCVLREMSAGAMFSLAVVCLSLSAEAFSLPSSWKPRCPPGAVCEDGGLVAGKPGGYKPGKAPVHRRPPTSYGNTESRHHSNHINNNNNILPVSGGSQVAFSAKRTTDFTAPWERVIEFDRLLSNVGSSFDPYFGVFTCRVAGTYFFTFNMKKMDARRTAVHLMKNRRIEATAEDDSTRDTSMLSQAVVLHLEVGDTVYTKLASGGLLDGSGEDGTITFTGFLLYQD</sequence>
<evidence type="ECO:0000256" key="3">
    <source>
        <dbReference type="ARBA" id="ARBA00022729"/>
    </source>
</evidence>
<comment type="subcellular location">
    <subcellularLocation>
        <location evidence="1">Secreted</location>
    </subcellularLocation>
</comment>
<evidence type="ECO:0000256" key="1">
    <source>
        <dbReference type="ARBA" id="ARBA00004613"/>
    </source>
</evidence>
<dbReference type="AlphaFoldDB" id="C3YGM9"/>